<organism evidence="1 2">
    <name type="scientific">Leishmania tarentolae</name>
    <name type="common">Sauroleishmania tarentolae</name>
    <dbReference type="NCBI Taxonomy" id="5689"/>
    <lineage>
        <taxon>Eukaryota</taxon>
        <taxon>Discoba</taxon>
        <taxon>Euglenozoa</taxon>
        <taxon>Kinetoplastea</taxon>
        <taxon>Metakinetoplastina</taxon>
        <taxon>Trypanosomatida</taxon>
        <taxon>Trypanosomatidae</taxon>
        <taxon>Leishmaniinae</taxon>
        <taxon>Leishmania</taxon>
        <taxon>lizard Leishmania</taxon>
    </lineage>
</organism>
<accession>A0A640KFI8</accession>
<reference evidence="1" key="1">
    <citation type="submission" date="2019-11" db="EMBL/GenBank/DDBJ databases">
        <title>Leishmania tarentolae CDS.</title>
        <authorList>
            <person name="Goto Y."/>
            <person name="Yamagishi J."/>
        </authorList>
    </citation>
    <scope>NUCLEOTIDE SEQUENCE [LARGE SCALE GENOMIC DNA]</scope>
    <source>
        <strain evidence="1">Parrot Tar II</strain>
    </source>
</reference>
<dbReference type="AlphaFoldDB" id="A0A640KFI8"/>
<comment type="caution">
    <text evidence="1">The sequence shown here is derived from an EMBL/GenBank/DDBJ whole genome shotgun (WGS) entry which is preliminary data.</text>
</comment>
<dbReference type="VEuPathDB" id="TriTrypDB:LtaPh_2201000"/>
<keyword evidence="2" id="KW-1185">Reference proteome</keyword>
<gene>
    <name evidence="1" type="ORF">LtaPh_2201000</name>
</gene>
<name>A0A640KFI8_LEITA</name>
<evidence type="ECO:0000313" key="1">
    <source>
        <dbReference type="EMBL" id="GET88480.1"/>
    </source>
</evidence>
<sequence>MCDTMAIAETSVPLVNVYAKLQEIETHIPPRPFTVSYASRAASSSSPTLTVPLCPRDDMALQKEMVEAHKQAELASFIAKHEKTCTISEADRRRSIIMLLNTAAKRDTEQGRRAGYPQQVIDFMRHTWAAFIQQAKDFYQQDAHEPFTMELSRNALENTSSIGVWFTGPQISLPLRRYTVQVMGTGGVPQNITAVGLLSFAYSTYVMHLRSISQQSALDGLARMQEELGTNSLFLPQLLVAPS</sequence>
<dbReference type="EMBL" id="BLBS01000029">
    <property type="protein sequence ID" value="GET88480.1"/>
    <property type="molecule type" value="Genomic_DNA"/>
</dbReference>
<dbReference type="OrthoDB" id="270452at2759"/>
<evidence type="ECO:0000313" key="2">
    <source>
        <dbReference type="Proteomes" id="UP000419144"/>
    </source>
</evidence>
<dbReference type="Proteomes" id="UP000419144">
    <property type="component" value="Unassembled WGS sequence"/>
</dbReference>
<proteinExistence type="predicted"/>
<protein>
    <submittedName>
        <fullName evidence="1">Uncharacterized protein</fullName>
    </submittedName>
</protein>